<dbReference type="Proteomes" id="UP000789595">
    <property type="component" value="Unassembled WGS sequence"/>
</dbReference>
<feature type="region of interest" description="Disordered" evidence="1">
    <location>
        <begin position="838"/>
        <end position="857"/>
    </location>
</feature>
<feature type="region of interest" description="Disordered" evidence="1">
    <location>
        <begin position="919"/>
        <end position="938"/>
    </location>
</feature>
<dbReference type="EMBL" id="CAKKNE010000005">
    <property type="protein sequence ID" value="CAH0377585.1"/>
    <property type="molecule type" value="Genomic_DNA"/>
</dbReference>
<evidence type="ECO:0000256" key="2">
    <source>
        <dbReference type="SAM" id="Phobius"/>
    </source>
</evidence>
<keyword evidence="2" id="KW-0472">Membrane</keyword>
<sequence length="1030" mass="108338">MRRQPLIRLHLALHTTILLNCAYKSTAAATPVCASAAVSSPTGDNGCNYGACKSLTTSTMTCQYDSSFCDSGTEEWMTAGEVIDAGHECTCMDILNYPMNIGTCSSSGVYSPMAVASHCSGGTAVCDADADGHYFLGDKVAGATQFTACDLKCDGTAGHTADIPTDTFQGCEFPQVGWVTLAQQTTGRFYSRHMHMMGDTAIIGGYMKSTVDPSMTETAETKYGTSDEFELRGPFSRTDPDGSEGTSVYESVKKYYERGWDQYEVAFAKVDTTTGIPQDIVHFGGHGTDQLWDVHTSSDNTRVAAAGWFAGNLTVGSTVLTTVAGGTHYGQGARDGFVINLDANLAPVWAKVWPASTAGATDWYGSRCSGIEYDDSNNLIGVGYQCNATCVGVMTKLAAADGSQMWEKVFTDVQHFNRVTKADDDSGDLFVRGKLFTTTGNPTAANPTPFGVSCASENCGFLARVSSDASTIVWARTIEGADFSSSYVGSIELDPTGPYIYMVMQDAARSGPVTLDSGTPYAGCKDADGLVTPAYEVFMTKMVTASDCPSGSTFVDADSYDAVWAASANTGVHCVGNTDDNCIIKYHTFTGRPEWAVTTPYVNTVMPLADGTVHAIGHGSGQTFDTVSTPDSTARWTWHAEYDGATGKGKLVHAFGSATGSGYTRTWDMGADTNGDLILTGCIYNEATSVWFDEGFTLSYPEDDAENHLFVLKLETSAPKVAPSCITSTSTCEIDANSCYIDGICYASGDTAAILGDSCQVCDPTKSQTAFSDGPTVGTTECYVSGVCRTADEFFSYTDRSLYTIYSTCQYCDPPKSAHSWSVVDGWSAEANVVPPDDCSISPTGPSATPAPHSVLADCPVTTSEGGGCLPTPAPGPSSSSGGSGGADMGPIIGAVVGVFLLLAVGALWFYRRRKGSEAKPSALERLDSPSPPNLMPLKALPEGEATVLSVAPEAEETLPAQPPPATGWFAAEPELASFSPEASSLPPGHISGAEAAMMMAAGEPPPQPGNWFSGAAPELEPEFEPEPEA</sequence>
<protein>
    <submittedName>
        <fullName evidence="4">Uncharacterized protein</fullName>
    </submittedName>
</protein>
<keyword evidence="5" id="KW-1185">Reference proteome</keyword>
<evidence type="ECO:0000256" key="3">
    <source>
        <dbReference type="SAM" id="SignalP"/>
    </source>
</evidence>
<reference evidence="4" key="1">
    <citation type="submission" date="2021-11" db="EMBL/GenBank/DDBJ databases">
        <authorList>
            <consortium name="Genoscope - CEA"/>
            <person name="William W."/>
        </authorList>
    </citation>
    <scope>NUCLEOTIDE SEQUENCE</scope>
</reference>
<dbReference type="OrthoDB" id="199598at2759"/>
<feature type="chain" id="PRO_5035201589" evidence="3">
    <location>
        <begin position="29"/>
        <end position="1030"/>
    </location>
</feature>
<evidence type="ECO:0000313" key="5">
    <source>
        <dbReference type="Proteomes" id="UP000789595"/>
    </source>
</evidence>
<gene>
    <name evidence="4" type="ORF">PECAL_5P21250</name>
</gene>
<comment type="caution">
    <text evidence="4">The sequence shown here is derived from an EMBL/GenBank/DDBJ whole genome shotgun (WGS) entry which is preliminary data.</text>
</comment>
<feature type="signal peptide" evidence="3">
    <location>
        <begin position="1"/>
        <end position="28"/>
    </location>
</feature>
<dbReference type="AlphaFoldDB" id="A0A8J2SW14"/>
<evidence type="ECO:0000256" key="1">
    <source>
        <dbReference type="SAM" id="MobiDB-lite"/>
    </source>
</evidence>
<feature type="region of interest" description="Disordered" evidence="1">
    <location>
        <begin position="866"/>
        <end position="885"/>
    </location>
</feature>
<name>A0A8J2SW14_9STRA</name>
<organism evidence="4 5">
    <name type="scientific">Pelagomonas calceolata</name>
    <dbReference type="NCBI Taxonomy" id="35677"/>
    <lineage>
        <taxon>Eukaryota</taxon>
        <taxon>Sar</taxon>
        <taxon>Stramenopiles</taxon>
        <taxon>Ochrophyta</taxon>
        <taxon>Pelagophyceae</taxon>
        <taxon>Pelagomonadales</taxon>
        <taxon>Pelagomonadaceae</taxon>
        <taxon>Pelagomonas</taxon>
    </lineage>
</organism>
<evidence type="ECO:0000313" key="4">
    <source>
        <dbReference type="EMBL" id="CAH0377585.1"/>
    </source>
</evidence>
<feature type="compositionally biased region" description="Acidic residues" evidence="1">
    <location>
        <begin position="1020"/>
        <end position="1030"/>
    </location>
</feature>
<feature type="region of interest" description="Disordered" evidence="1">
    <location>
        <begin position="1001"/>
        <end position="1030"/>
    </location>
</feature>
<proteinExistence type="predicted"/>
<feature type="transmembrane region" description="Helical" evidence="2">
    <location>
        <begin position="889"/>
        <end position="911"/>
    </location>
</feature>
<accession>A0A8J2SW14</accession>
<keyword evidence="2" id="KW-0812">Transmembrane</keyword>
<keyword evidence="3" id="KW-0732">Signal</keyword>
<keyword evidence="2" id="KW-1133">Transmembrane helix</keyword>